<dbReference type="Gene3D" id="3.30.160.60">
    <property type="entry name" value="Classic Zinc Finger"/>
    <property type="match status" value="1"/>
</dbReference>
<evidence type="ECO:0000313" key="8">
    <source>
        <dbReference type="Proteomes" id="UP000826234"/>
    </source>
</evidence>
<proteinExistence type="predicted"/>
<evidence type="ECO:0000256" key="2">
    <source>
        <dbReference type="ARBA" id="ARBA00022737"/>
    </source>
</evidence>
<keyword evidence="3 5" id="KW-0863">Zinc-finger</keyword>
<organism evidence="7 8">
    <name type="scientific">Phrynosoma platyrhinos</name>
    <name type="common">Desert horned lizard</name>
    <dbReference type="NCBI Taxonomy" id="52577"/>
    <lineage>
        <taxon>Eukaryota</taxon>
        <taxon>Metazoa</taxon>
        <taxon>Chordata</taxon>
        <taxon>Craniata</taxon>
        <taxon>Vertebrata</taxon>
        <taxon>Euteleostomi</taxon>
        <taxon>Lepidosauria</taxon>
        <taxon>Squamata</taxon>
        <taxon>Bifurcata</taxon>
        <taxon>Unidentata</taxon>
        <taxon>Episquamata</taxon>
        <taxon>Toxicofera</taxon>
        <taxon>Iguania</taxon>
        <taxon>Phrynosomatidae</taxon>
        <taxon>Phrynosomatinae</taxon>
        <taxon>Phrynosoma</taxon>
    </lineage>
</organism>
<comment type="caution">
    <text evidence="7">The sequence shown here is derived from an EMBL/GenBank/DDBJ whole genome shotgun (WGS) entry which is preliminary data.</text>
</comment>
<dbReference type="SUPFAM" id="SSF57667">
    <property type="entry name" value="beta-beta-alpha zinc fingers"/>
    <property type="match status" value="1"/>
</dbReference>
<accession>A0ABQ7SNE2</accession>
<keyword evidence="2" id="KW-0677">Repeat</keyword>
<dbReference type="EMBL" id="JAIPUX010005289">
    <property type="protein sequence ID" value="KAH0618882.1"/>
    <property type="molecule type" value="Genomic_DNA"/>
</dbReference>
<evidence type="ECO:0000313" key="7">
    <source>
        <dbReference type="EMBL" id="KAH0618882.1"/>
    </source>
</evidence>
<evidence type="ECO:0000259" key="6">
    <source>
        <dbReference type="PROSITE" id="PS50157"/>
    </source>
</evidence>
<feature type="domain" description="C2H2-type" evidence="6">
    <location>
        <begin position="264"/>
        <end position="293"/>
    </location>
</feature>
<sequence length="304" mass="33274">MMSVIHSKMVSSASVQLNNTSGAIKPAMPPLNLQDYSEEQMSNPEVFSNLICTSEMGASLLKLKKEMEKPQTTIYEAYLKLPDVCAELSRDFIPTLEEIEEFLNEKMALLKDELSEKQPVGRQVEIKSEINLGSPGKQSVAGTTLDDGLSSSVQTRVVADGTSILGTLGTIPVIFQIHPIQVSEGGSSPQSLNSGIRVTQLVIKMQGQSMTVLPQVAQSRTTGTDQKYVRIAPLPVALRPGALQSARSTEAKLPKVPPSTVKVHRCTHPGCTKMYTKSSHLKAHFRRHTGEKPYTCNWPDCGWR</sequence>
<dbReference type="InterPro" id="IPR013087">
    <property type="entry name" value="Znf_C2H2_type"/>
</dbReference>
<protein>
    <recommendedName>
        <fullName evidence="6">C2H2-type domain-containing protein</fullName>
    </recommendedName>
</protein>
<evidence type="ECO:0000256" key="3">
    <source>
        <dbReference type="ARBA" id="ARBA00022771"/>
    </source>
</evidence>
<dbReference type="PANTHER" id="PTHR23235:SF141">
    <property type="entry name" value="KRUEPPEL-LIKE FACTOR 15"/>
    <property type="match status" value="1"/>
</dbReference>
<dbReference type="PROSITE" id="PS00028">
    <property type="entry name" value="ZINC_FINGER_C2H2_1"/>
    <property type="match status" value="1"/>
</dbReference>
<name>A0ABQ7SNE2_PHRPL</name>
<dbReference type="InterPro" id="IPR036236">
    <property type="entry name" value="Znf_C2H2_sf"/>
</dbReference>
<evidence type="ECO:0000256" key="5">
    <source>
        <dbReference type="PROSITE-ProRule" id="PRU00042"/>
    </source>
</evidence>
<keyword evidence="4" id="KW-0862">Zinc</keyword>
<keyword evidence="8" id="KW-1185">Reference proteome</keyword>
<dbReference type="PROSITE" id="PS50157">
    <property type="entry name" value="ZINC_FINGER_C2H2_2"/>
    <property type="match status" value="1"/>
</dbReference>
<evidence type="ECO:0000256" key="4">
    <source>
        <dbReference type="ARBA" id="ARBA00022833"/>
    </source>
</evidence>
<evidence type="ECO:0000256" key="1">
    <source>
        <dbReference type="ARBA" id="ARBA00022723"/>
    </source>
</evidence>
<dbReference type="PANTHER" id="PTHR23235">
    <property type="entry name" value="KRUEPPEL-LIKE TRANSCRIPTION FACTOR"/>
    <property type="match status" value="1"/>
</dbReference>
<keyword evidence="1" id="KW-0479">Metal-binding</keyword>
<dbReference type="Proteomes" id="UP000826234">
    <property type="component" value="Unassembled WGS sequence"/>
</dbReference>
<reference evidence="7 8" key="1">
    <citation type="journal article" date="2022" name="Gigascience">
        <title>A chromosome-level genome assembly and annotation of the desert horned lizard, Phrynosoma platyrhinos, provides insight into chromosomal rearrangements among reptiles.</title>
        <authorList>
            <person name="Koochekian N."/>
            <person name="Ascanio A."/>
            <person name="Farleigh K."/>
            <person name="Card D.C."/>
            <person name="Schield D.R."/>
            <person name="Castoe T.A."/>
            <person name="Jezkova T."/>
        </authorList>
    </citation>
    <scope>NUCLEOTIDE SEQUENCE [LARGE SCALE GENOMIC DNA]</scope>
    <source>
        <strain evidence="7">NK-2021</strain>
    </source>
</reference>
<gene>
    <name evidence="7" type="ORF">JD844_018406</name>
</gene>